<comment type="caution">
    <text evidence="1">The sequence shown here is derived from an EMBL/GenBank/DDBJ whole genome shotgun (WGS) entry which is preliminary data.</text>
</comment>
<proteinExistence type="predicted"/>
<evidence type="ECO:0000313" key="2">
    <source>
        <dbReference type="Proteomes" id="UP000076858"/>
    </source>
</evidence>
<sequence>MTTWCAMVRNIIRPIVNTLWPPYVRSHGLSRANGLKRLFRKRLQYHKLLSLENHCNIL</sequence>
<name>A0A164ZWR8_9CRUS</name>
<keyword evidence="2" id="KW-1185">Reference proteome</keyword>
<protein>
    <submittedName>
        <fullName evidence="1">Uncharacterized protein</fullName>
    </submittedName>
</protein>
<gene>
    <name evidence="1" type="ORF">APZ42_017503</name>
</gene>
<organism evidence="1 2">
    <name type="scientific">Daphnia magna</name>
    <dbReference type="NCBI Taxonomy" id="35525"/>
    <lineage>
        <taxon>Eukaryota</taxon>
        <taxon>Metazoa</taxon>
        <taxon>Ecdysozoa</taxon>
        <taxon>Arthropoda</taxon>
        <taxon>Crustacea</taxon>
        <taxon>Branchiopoda</taxon>
        <taxon>Diplostraca</taxon>
        <taxon>Cladocera</taxon>
        <taxon>Anomopoda</taxon>
        <taxon>Daphniidae</taxon>
        <taxon>Daphnia</taxon>
    </lineage>
</organism>
<evidence type="ECO:0000313" key="1">
    <source>
        <dbReference type="EMBL" id="KZS16878.1"/>
    </source>
</evidence>
<dbReference type="Proteomes" id="UP000076858">
    <property type="component" value="Unassembled WGS sequence"/>
</dbReference>
<accession>A0A164ZWR8</accession>
<dbReference type="EMBL" id="LRGB01000687">
    <property type="protein sequence ID" value="KZS16878.1"/>
    <property type="molecule type" value="Genomic_DNA"/>
</dbReference>
<reference evidence="1 2" key="1">
    <citation type="submission" date="2016-03" db="EMBL/GenBank/DDBJ databases">
        <title>EvidentialGene: Evidence-directed Construction of Genes on Genomes.</title>
        <authorList>
            <person name="Gilbert D.G."/>
            <person name="Choi J.-H."/>
            <person name="Mockaitis K."/>
            <person name="Colbourne J."/>
            <person name="Pfrender M."/>
        </authorList>
    </citation>
    <scope>NUCLEOTIDE SEQUENCE [LARGE SCALE GENOMIC DNA]</scope>
    <source>
        <strain evidence="1 2">Xinb3</strain>
        <tissue evidence="1">Complete organism</tissue>
    </source>
</reference>
<dbReference type="AlphaFoldDB" id="A0A164ZWR8"/>